<protein>
    <submittedName>
        <fullName evidence="1">Uncharacterized protein</fullName>
    </submittedName>
</protein>
<sequence>MTNPENWVPLPLIPKKDYRIVKDPSMPLKKRWQEWMIKNNLGQWLPEKTGLTITEQRFNHFL</sequence>
<keyword evidence="2" id="KW-1185">Reference proteome</keyword>
<evidence type="ECO:0000313" key="2">
    <source>
        <dbReference type="Proteomes" id="UP000295741"/>
    </source>
</evidence>
<reference evidence="1 2" key="1">
    <citation type="submission" date="2019-03" db="EMBL/GenBank/DDBJ databases">
        <title>Genomic Encyclopedia of Archaeal and Bacterial Type Strains, Phase II (KMG-II): from individual species to whole genera.</title>
        <authorList>
            <person name="Goeker M."/>
        </authorList>
    </citation>
    <scope>NUCLEOTIDE SEQUENCE [LARGE SCALE GENOMIC DNA]</scope>
    <source>
        <strain evidence="1 2">DSM 28323</strain>
    </source>
</reference>
<gene>
    <name evidence="1" type="ORF">BC659_2629</name>
</gene>
<proteinExistence type="predicted"/>
<accession>A0A4R6IUT7</accession>
<organism evidence="1 2">
    <name type="scientific">Sediminibacterium goheungense</name>
    <dbReference type="NCBI Taxonomy" id="1086393"/>
    <lineage>
        <taxon>Bacteria</taxon>
        <taxon>Pseudomonadati</taxon>
        <taxon>Bacteroidota</taxon>
        <taxon>Chitinophagia</taxon>
        <taxon>Chitinophagales</taxon>
        <taxon>Chitinophagaceae</taxon>
        <taxon>Sediminibacterium</taxon>
    </lineage>
</organism>
<dbReference type="AlphaFoldDB" id="A0A4R6IUT7"/>
<comment type="caution">
    <text evidence="1">The sequence shown here is derived from an EMBL/GenBank/DDBJ whole genome shotgun (WGS) entry which is preliminary data.</text>
</comment>
<dbReference type="RefSeq" id="WP_133475202.1">
    <property type="nucleotide sequence ID" value="NZ_SNWP01000012.1"/>
</dbReference>
<evidence type="ECO:0000313" key="1">
    <source>
        <dbReference type="EMBL" id="TDO25706.1"/>
    </source>
</evidence>
<name>A0A4R6IUT7_9BACT</name>
<dbReference type="EMBL" id="SNWP01000012">
    <property type="protein sequence ID" value="TDO25706.1"/>
    <property type="molecule type" value="Genomic_DNA"/>
</dbReference>
<dbReference type="Proteomes" id="UP000295741">
    <property type="component" value="Unassembled WGS sequence"/>
</dbReference>